<dbReference type="PROSITE" id="PS50192">
    <property type="entry name" value="T_SNARE"/>
    <property type="match status" value="1"/>
</dbReference>
<feature type="domain" description="T-SNARE coiled-coil homology" evidence="3">
    <location>
        <begin position="209"/>
        <end position="261"/>
    </location>
</feature>
<feature type="coiled-coil region" evidence="1">
    <location>
        <begin position="230"/>
        <end position="264"/>
    </location>
</feature>
<dbReference type="GO" id="GO:0016020">
    <property type="term" value="C:membrane"/>
    <property type="evidence" value="ECO:0007669"/>
    <property type="project" value="InterPro"/>
</dbReference>
<name>A0A835YY22_9STRA</name>
<keyword evidence="2" id="KW-0812">Transmembrane</keyword>
<dbReference type="AlphaFoldDB" id="A0A835YY22"/>
<evidence type="ECO:0000313" key="4">
    <source>
        <dbReference type="EMBL" id="KAG5178683.1"/>
    </source>
</evidence>
<keyword evidence="2" id="KW-1133">Transmembrane helix</keyword>
<evidence type="ECO:0000256" key="1">
    <source>
        <dbReference type="SAM" id="Coils"/>
    </source>
</evidence>
<evidence type="ECO:0000313" key="5">
    <source>
        <dbReference type="Proteomes" id="UP000664859"/>
    </source>
</evidence>
<feature type="coiled-coil region" evidence="1">
    <location>
        <begin position="122"/>
        <end position="149"/>
    </location>
</feature>
<gene>
    <name evidence="4" type="ORF">JKP88DRAFT_329434</name>
</gene>
<keyword evidence="5" id="KW-1185">Reference proteome</keyword>
<dbReference type="Gene3D" id="1.20.5.110">
    <property type="match status" value="1"/>
</dbReference>
<reference evidence="4" key="1">
    <citation type="submission" date="2021-02" db="EMBL/GenBank/DDBJ databases">
        <title>First Annotated Genome of the Yellow-green Alga Tribonema minus.</title>
        <authorList>
            <person name="Mahan K.M."/>
        </authorList>
    </citation>
    <scope>NUCLEOTIDE SEQUENCE</scope>
    <source>
        <strain evidence="4">UTEX B ZZ1240</strain>
    </source>
</reference>
<dbReference type="SUPFAM" id="SSF58038">
    <property type="entry name" value="SNARE fusion complex"/>
    <property type="match status" value="1"/>
</dbReference>
<comment type="caution">
    <text evidence="4">The sequence shown here is derived from an EMBL/GenBank/DDBJ whole genome shotgun (WGS) entry which is preliminary data.</text>
</comment>
<dbReference type="Proteomes" id="UP000664859">
    <property type="component" value="Unassembled WGS sequence"/>
</dbReference>
<keyword evidence="2" id="KW-0472">Membrane</keyword>
<dbReference type="EMBL" id="JAFCMP010000514">
    <property type="protein sequence ID" value="KAG5178683.1"/>
    <property type="molecule type" value="Genomic_DNA"/>
</dbReference>
<sequence>MPAGMDRELDVLLMKLQKILLSVGGDDLESGGKKKSSKDDRFNLVKASVMRRLTETCELMEKAAATSGGGLASSTADPKAVIKRNQDIRSNLRTLEAEWGEMDVMFQAERTKRRSKMTKEEMEARRQLLVDLQREIAELKALNQQAAVGASVGVASSAYAAFKPQDSAAALAGGAKGGAEVRPANLSNEQHYRIQQIRERSKEMENTYLSKIEEHVDRLGDLARGMGEELVLQERMLDDLGNRIESTQEKLANVNVRMKDTLKKVRAADKFCVDIMCVLLMLGLAAVLYAVIKNG</sequence>
<protein>
    <submittedName>
        <fullName evidence="4">Soluble NSF attachment protein receptor</fullName>
    </submittedName>
</protein>
<accession>A0A835YY22</accession>
<dbReference type="CDD" id="cd15841">
    <property type="entry name" value="SNARE_Qc"/>
    <property type="match status" value="1"/>
</dbReference>
<dbReference type="OrthoDB" id="29755at2759"/>
<keyword evidence="4" id="KW-0675">Receptor</keyword>
<dbReference type="InterPro" id="IPR000727">
    <property type="entry name" value="T_SNARE_dom"/>
</dbReference>
<organism evidence="4 5">
    <name type="scientific">Tribonema minus</name>
    <dbReference type="NCBI Taxonomy" id="303371"/>
    <lineage>
        <taxon>Eukaryota</taxon>
        <taxon>Sar</taxon>
        <taxon>Stramenopiles</taxon>
        <taxon>Ochrophyta</taxon>
        <taxon>PX clade</taxon>
        <taxon>Xanthophyceae</taxon>
        <taxon>Tribonematales</taxon>
        <taxon>Tribonemataceae</taxon>
        <taxon>Tribonema</taxon>
    </lineage>
</organism>
<dbReference type="GO" id="GO:0016192">
    <property type="term" value="P:vesicle-mediated transport"/>
    <property type="evidence" value="ECO:0007669"/>
    <property type="project" value="InterPro"/>
</dbReference>
<keyword evidence="1" id="KW-0175">Coiled coil</keyword>
<proteinExistence type="predicted"/>
<dbReference type="SUPFAM" id="SSF47661">
    <property type="entry name" value="t-snare proteins"/>
    <property type="match status" value="1"/>
</dbReference>
<dbReference type="InterPro" id="IPR010989">
    <property type="entry name" value="SNARE"/>
</dbReference>
<evidence type="ECO:0000259" key="3">
    <source>
        <dbReference type="PROSITE" id="PS50192"/>
    </source>
</evidence>
<feature type="transmembrane region" description="Helical" evidence="2">
    <location>
        <begin position="271"/>
        <end position="292"/>
    </location>
</feature>
<evidence type="ECO:0000256" key="2">
    <source>
        <dbReference type="SAM" id="Phobius"/>
    </source>
</evidence>